<dbReference type="GO" id="GO:0005868">
    <property type="term" value="C:cytoplasmic dynein complex"/>
    <property type="evidence" value="ECO:0007669"/>
    <property type="project" value="TreeGrafter"/>
</dbReference>
<reference evidence="2 3" key="1">
    <citation type="submission" date="2014-04" db="EMBL/GenBank/DDBJ databases">
        <title>Genome evolution of avian class.</title>
        <authorList>
            <person name="Zhang G."/>
            <person name="Li C."/>
        </authorList>
    </citation>
    <scope>NUCLEOTIDE SEQUENCE [LARGE SCALE GENOMIC DNA]</scope>
    <source>
        <strain evidence="2">BGI_N307</strain>
    </source>
</reference>
<dbReference type="STRING" id="118200.A0A093FWH7"/>
<name>A0A093FWH7_DRYPU</name>
<dbReference type="InterPro" id="IPR005334">
    <property type="entry name" value="Tctex-1-like"/>
</dbReference>
<dbReference type="Proteomes" id="UP000053875">
    <property type="component" value="Unassembled WGS sequence"/>
</dbReference>
<feature type="non-terminal residue" evidence="2">
    <location>
        <position position="1"/>
    </location>
</feature>
<dbReference type="Gene3D" id="3.30.1140.40">
    <property type="entry name" value="Tctex-1"/>
    <property type="match status" value="1"/>
</dbReference>
<evidence type="ECO:0000313" key="3">
    <source>
        <dbReference type="Proteomes" id="UP000053875"/>
    </source>
</evidence>
<gene>
    <name evidence="2" type="ORF">N307_10786</name>
</gene>
<dbReference type="GO" id="GO:0007018">
    <property type="term" value="P:microtubule-based movement"/>
    <property type="evidence" value="ECO:0007669"/>
    <property type="project" value="TreeGrafter"/>
</dbReference>
<comment type="similarity">
    <text evidence="1">Belongs to the dynein light chain Tctex-type family.</text>
</comment>
<feature type="non-terminal residue" evidence="2">
    <location>
        <position position="111"/>
    </location>
</feature>
<organism evidence="2 3">
    <name type="scientific">Dryobates pubescens</name>
    <name type="common">Downy woodpecker</name>
    <name type="synonym">Picoides pubescens</name>
    <dbReference type="NCBI Taxonomy" id="118200"/>
    <lineage>
        <taxon>Eukaryota</taxon>
        <taxon>Metazoa</taxon>
        <taxon>Chordata</taxon>
        <taxon>Craniata</taxon>
        <taxon>Vertebrata</taxon>
        <taxon>Euteleostomi</taxon>
        <taxon>Archelosauria</taxon>
        <taxon>Archosauria</taxon>
        <taxon>Dinosauria</taxon>
        <taxon>Saurischia</taxon>
        <taxon>Theropoda</taxon>
        <taxon>Coelurosauria</taxon>
        <taxon>Aves</taxon>
        <taxon>Neognathae</taxon>
        <taxon>Neoaves</taxon>
        <taxon>Telluraves</taxon>
        <taxon>Coraciimorphae</taxon>
        <taxon>Piciformes</taxon>
        <taxon>Picidae</taxon>
        <taxon>Dryobates</taxon>
    </lineage>
</organism>
<dbReference type="CDD" id="cd21458">
    <property type="entry name" value="DLC-like_TCTEX1D1"/>
    <property type="match status" value="1"/>
</dbReference>
<dbReference type="GO" id="GO:0045505">
    <property type="term" value="F:dynein intermediate chain binding"/>
    <property type="evidence" value="ECO:0007669"/>
    <property type="project" value="TreeGrafter"/>
</dbReference>
<sequence>PSAPAVRFPVAAVDEILKDVLGSYLKEQPYEPARCRDLAEDIAEVIKARVKDLMIPRYKIVVVTTIGQLNEQSMQIGSRCLWDPASDTFSSYVFKNPSLFAVAKVYAVYFE</sequence>
<dbReference type="GO" id="GO:0005737">
    <property type="term" value="C:cytoplasm"/>
    <property type="evidence" value="ECO:0007669"/>
    <property type="project" value="TreeGrafter"/>
</dbReference>
<dbReference type="PANTHER" id="PTHR21255:SF64">
    <property type="entry name" value="DYNEIN LIGHT CHAIN TCTEX-TYPE 5"/>
    <property type="match status" value="1"/>
</dbReference>
<accession>A0A093FWH7</accession>
<evidence type="ECO:0000313" key="2">
    <source>
        <dbReference type="EMBL" id="KFV62280.1"/>
    </source>
</evidence>
<dbReference type="Pfam" id="PF03645">
    <property type="entry name" value="Tctex-1"/>
    <property type="match status" value="1"/>
</dbReference>
<dbReference type="AlphaFoldDB" id="A0A093FWH7"/>
<proteinExistence type="inferred from homology"/>
<evidence type="ECO:0000256" key="1">
    <source>
        <dbReference type="ARBA" id="ARBA00005361"/>
    </source>
</evidence>
<dbReference type="EMBL" id="KL214900">
    <property type="protein sequence ID" value="KFV62280.1"/>
    <property type="molecule type" value="Genomic_DNA"/>
</dbReference>
<keyword evidence="3" id="KW-1185">Reference proteome</keyword>
<dbReference type="InterPro" id="IPR038586">
    <property type="entry name" value="Tctex-1-like_sf"/>
</dbReference>
<dbReference type="PANTHER" id="PTHR21255">
    <property type="entry name" value="T-COMPLEX-ASSOCIATED-TESTIS-EXPRESSED 1/ DYNEIN LIGHT CHAIN"/>
    <property type="match status" value="1"/>
</dbReference>
<protein>
    <submittedName>
        <fullName evidence="2">Tctex1 domain-containing protein 1-A</fullName>
    </submittedName>
</protein>